<dbReference type="AlphaFoldDB" id="A0A855XBV9"/>
<keyword evidence="1 2" id="KW-0732">Signal</keyword>
<organism evidence="4 5">
    <name type="scientific">candidate division GN15 bacterium</name>
    <dbReference type="NCBI Taxonomy" id="2072418"/>
    <lineage>
        <taxon>Bacteria</taxon>
        <taxon>candidate division GN15</taxon>
    </lineage>
</organism>
<feature type="domain" description="Doubled CXXCH motif" evidence="3">
    <location>
        <begin position="1030"/>
        <end position="1061"/>
    </location>
</feature>
<feature type="domain" description="Doubled CXXCH motif" evidence="3">
    <location>
        <begin position="705"/>
        <end position="744"/>
    </location>
</feature>
<feature type="domain" description="Doubled CXXCH motif" evidence="3">
    <location>
        <begin position="420"/>
        <end position="457"/>
    </location>
</feature>
<dbReference type="Proteomes" id="UP000250918">
    <property type="component" value="Unassembled WGS sequence"/>
</dbReference>
<evidence type="ECO:0000256" key="2">
    <source>
        <dbReference type="SAM" id="SignalP"/>
    </source>
</evidence>
<gene>
    <name evidence="4" type="ORF">C3F09_02090</name>
</gene>
<dbReference type="InterPro" id="IPR036280">
    <property type="entry name" value="Multihaem_cyt_sf"/>
</dbReference>
<feature type="domain" description="Doubled CXXCH motif" evidence="3">
    <location>
        <begin position="583"/>
        <end position="619"/>
    </location>
</feature>
<feature type="domain" description="Doubled CXXCH motif" evidence="3">
    <location>
        <begin position="634"/>
        <end position="656"/>
    </location>
</feature>
<reference evidence="4 5" key="1">
    <citation type="journal article" date="2018" name="ISME J.">
        <title>A methanotrophic archaeon couples anaerobic oxidation of methane to Fe(III) reduction.</title>
        <authorList>
            <person name="Cai C."/>
            <person name="Leu A.O."/>
            <person name="Xie G.J."/>
            <person name="Guo J."/>
            <person name="Feng Y."/>
            <person name="Zhao J.X."/>
            <person name="Tyson G.W."/>
            <person name="Yuan Z."/>
            <person name="Hu S."/>
        </authorList>
    </citation>
    <scope>NUCLEOTIDE SEQUENCE [LARGE SCALE GENOMIC DNA]</scope>
    <source>
        <strain evidence="4">FeB_12</strain>
    </source>
</reference>
<feature type="domain" description="Doubled CXXCH motif" evidence="3">
    <location>
        <begin position="278"/>
        <end position="316"/>
    </location>
</feature>
<dbReference type="Gene3D" id="1.10.1130.10">
    <property type="entry name" value="Flavocytochrome C3, Chain A"/>
    <property type="match status" value="2"/>
</dbReference>
<feature type="domain" description="Doubled CXXCH motif" evidence="3">
    <location>
        <begin position="98"/>
        <end position="140"/>
    </location>
</feature>
<dbReference type="GO" id="GO:0016491">
    <property type="term" value="F:oxidoreductase activity"/>
    <property type="evidence" value="ECO:0007669"/>
    <property type="project" value="TreeGrafter"/>
</dbReference>
<accession>A0A855XBV9</accession>
<dbReference type="NCBIfam" id="TIGR01905">
    <property type="entry name" value="paired_CXXCH_1"/>
    <property type="match status" value="17"/>
</dbReference>
<dbReference type="Gene3D" id="3.90.10.10">
    <property type="entry name" value="Cytochrome C3"/>
    <property type="match status" value="8"/>
</dbReference>
<feature type="domain" description="Doubled CXXCH motif" evidence="3">
    <location>
        <begin position="515"/>
        <end position="573"/>
    </location>
</feature>
<feature type="domain" description="Doubled CXXCH motif" evidence="3">
    <location>
        <begin position="325"/>
        <end position="363"/>
    </location>
</feature>
<sequence length="1064" mass="114247">MRTVQRSYLFAAAIAAFWLAALPCSTQAAKSCFDCHKKAQAEFSSRKIIHDPVKKLQCESCHKRHGFANQLILVDNSAQLCYSCHADVKEKFASGKVHYPVANGKCWDCHDPHSSDKKGLIRKGPEGADDPDGCLACHSQDIPAVGKSQFKHPPYESLDCVSCHDPHNSAQPSLLKQDPAALCGACHKPDDKKVQKAHEGKYITGTACTSCHTGHSSDLKGLISSHAHSPYAEGSCDACHSLPGADGKVAFAEGVTPGNVCANCHADQAEGPGLAFPHPAVEAANCDNCHDGHSAPYDNLLKRDEGTICRDCHDNIAADTTLPVHAPVALNKCGACHEVHGSKTSHLLKKTGSQLCLDCHQDYAALRDSATSVHAGADDCLQCHDPHQGKQPKLLKAAPKELCRSCHPLDDKALLAASSHLPYTDGDCSLCHDPHFSKTKHLLRDEGVKLCTHCHDQIGERLKMPTAHPPATEDCLTCHSPHWSEQKALLTSVEKDLCTGCHDPAGLGLTASSVHTPAAQGDCTGCHDPHGSVQPKLLTGRARPVTSGGVTMVVTPKLGLGRADLCYSCHETLQDKFQAGKAHQPVAQGKCDACHAAHGSDHTAFTKDTQAKLCGSCHTIDTALAAKHGSYDMASADCTDCHNPHVSTKPNLVRANEHPPYAEKSCESCHTVGPDGKPQLTAQVSEICGTCHDMVQTEMAKPVHHAPFEGGECTSCHSAHASDFKHLLRRDDNGMCYSCHTDLKDLTKSASTHKPFVSGKCLDCHAPHASQYPKLLTKPEDGFCLSCHTDLKEQMSKGIVHSPARAGKCLSCHVPHGGPVPSLLVSPRAQLCIKCHDLSSTKVATAHRGFDMTNANCQSCHAAHVAPSTSRGLLLPKSHAPFAARSCDKCHQPTGKRELVSPGRTLCLSCHAKVEPTFARAVKHPPAVEDDGCVKCHAPHAGFTNNLMNKDGVNTCLTCHDDREFKGTFKHKIAFESCTNCHDAHSADYKGLLETTDINGLCMKCHTDAEKTHYHPLKDKIDPRTRKPMTCVSCHSPHSSDDKSLLRGDKSRGLCIGCHDPSGH</sequence>
<dbReference type="SUPFAM" id="SSF48695">
    <property type="entry name" value="Multiheme cytochromes"/>
    <property type="match status" value="5"/>
</dbReference>
<feature type="domain" description="Doubled CXXCH motif" evidence="3">
    <location>
        <begin position="658"/>
        <end position="693"/>
    </location>
</feature>
<feature type="domain" description="Doubled CXXCH motif" evidence="3">
    <location>
        <begin position="377"/>
        <end position="408"/>
    </location>
</feature>
<feature type="domain" description="Doubled CXXCH motif" evidence="3">
    <location>
        <begin position="468"/>
        <end position="504"/>
    </location>
</feature>
<feature type="domain" description="Doubled CXXCH motif" evidence="3">
    <location>
        <begin position="924"/>
        <end position="963"/>
    </location>
</feature>
<feature type="domain" description="Doubled CXXCH motif" evidence="3">
    <location>
        <begin position="152"/>
        <end position="191"/>
    </location>
</feature>
<dbReference type="Pfam" id="PF09699">
    <property type="entry name" value="Paired_CXXCH_1"/>
    <property type="match status" value="20"/>
</dbReference>
<feature type="domain" description="Doubled CXXCH motif" evidence="3">
    <location>
        <begin position="228"/>
        <end position="269"/>
    </location>
</feature>
<feature type="domain" description="Doubled CXXCH motif" evidence="3">
    <location>
        <begin position="976"/>
        <end position="1010"/>
    </location>
</feature>
<dbReference type="InterPro" id="IPR010177">
    <property type="entry name" value="Paired_CXXCH_1"/>
</dbReference>
<name>A0A855XBV9_9BACT</name>
<feature type="chain" id="PRO_5032810912" description="Doubled CXXCH motif domain-containing protein" evidence="2">
    <location>
        <begin position="29"/>
        <end position="1064"/>
    </location>
</feature>
<feature type="domain" description="Doubled CXXCH motif" evidence="3">
    <location>
        <begin position="879"/>
        <end position="914"/>
    </location>
</feature>
<feature type="signal peptide" evidence="2">
    <location>
        <begin position="1"/>
        <end position="28"/>
    </location>
</feature>
<comment type="caution">
    <text evidence="4">The sequence shown here is derived from an EMBL/GenBank/DDBJ whole genome shotgun (WGS) entry which is preliminary data.</text>
</comment>
<dbReference type="PANTHER" id="PTHR35038:SF6">
    <property type="entry name" value="SURFACE LOCALIZED DECAHEME CYTOCHROME C LIPOPROTEIN"/>
    <property type="match status" value="1"/>
</dbReference>
<evidence type="ECO:0000313" key="5">
    <source>
        <dbReference type="Proteomes" id="UP000250918"/>
    </source>
</evidence>
<evidence type="ECO:0000259" key="3">
    <source>
        <dbReference type="Pfam" id="PF09699"/>
    </source>
</evidence>
<dbReference type="PANTHER" id="PTHR35038">
    <property type="entry name" value="DISSIMILATORY SULFITE REDUCTASE SIRA"/>
    <property type="match status" value="1"/>
</dbReference>
<evidence type="ECO:0000313" key="4">
    <source>
        <dbReference type="EMBL" id="PWB75577.1"/>
    </source>
</evidence>
<feature type="domain" description="Doubled CXXCH motif" evidence="3">
    <location>
        <begin position="50"/>
        <end position="89"/>
    </location>
</feature>
<feature type="domain" description="Doubled CXXCH motif" evidence="3">
    <location>
        <begin position="801"/>
        <end position="837"/>
    </location>
</feature>
<dbReference type="InterPro" id="IPR051829">
    <property type="entry name" value="Multiheme_Cytochr_ET"/>
</dbReference>
<feature type="domain" description="Doubled CXXCH motif" evidence="3">
    <location>
        <begin position="753"/>
        <end position="792"/>
    </location>
</feature>
<protein>
    <recommendedName>
        <fullName evidence="3">Doubled CXXCH motif domain-containing protein</fullName>
    </recommendedName>
</protein>
<evidence type="ECO:0000256" key="1">
    <source>
        <dbReference type="ARBA" id="ARBA00022729"/>
    </source>
</evidence>
<proteinExistence type="predicted"/>
<dbReference type="EMBL" id="PQAP01000008">
    <property type="protein sequence ID" value="PWB75577.1"/>
    <property type="molecule type" value="Genomic_DNA"/>
</dbReference>